<evidence type="ECO:0000313" key="5">
    <source>
        <dbReference type="EMBL" id="AZU04456.1"/>
    </source>
</evidence>
<dbReference type="PANTHER" id="PTHR21666">
    <property type="entry name" value="PEPTIDASE-RELATED"/>
    <property type="match status" value="1"/>
</dbReference>
<protein>
    <submittedName>
        <fullName evidence="5">Peptidase M23B</fullName>
    </submittedName>
</protein>
<dbReference type="InterPro" id="IPR050570">
    <property type="entry name" value="Cell_wall_metabolism_enzyme"/>
</dbReference>
<dbReference type="EMBL" id="CP018911">
    <property type="protein sequence ID" value="AZU04456.1"/>
    <property type="molecule type" value="Genomic_DNA"/>
</dbReference>
<dbReference type="FunFam" id="2.70.70.10:FF:000006">
    <property type="entry name" value="M23 family peptidase"/>
    <property type="match status" value="1"/>
</dbReference>
<dbReference type="GO" id="GO:0004222">
    <property type="term" value="F:metalloendopeptidase activity"/>
    <property type="evidence" value="ECO:0007669"/>
    <property type="project" value="TreeGrafter"/>
</dbReference>
<dbReference type="Gene3D" id="2.70.70.10">
    <property type="entry name" value="Glucose Permease (Domain IIA)"/>
    <property type="match status" value="1"/>
</dbReference>
<dbReference type="PANTHER" id="PTHR21666:SF289">
    <property type="entry name" value="L-ALA--D-GLU ENDOPEPTIDASE"/>
    <property type="match status" value="1"/>
</dbReference>
<feature type="domain" description="DUF5930" evidence="4">
    <location>
        <begin position="180"/>
        <end position="320"/>
    </location>
</feature>
<reference evidence="5 6" key="1">
    <citation type="submission" date="2016-12" db="EMBL/GenBank/DDBJ databases">
        <title>The genome of dimorphic prosthecate Glycocaulis alkaliphilus 6b-8t, isolated from crude oil dictates its adaptability in petroleum environments.</title>
        <authorList>
            <person name="Wu X.-L."/>
            <person name="Geng S."/>
        </authorList>
    </citation>
    <scope>NUCLEOTIDE SEQUENCE [LARGE SCALE GENOMIC DNA]</scope>
    <source>
        <strain evidence="5 6">6B-8</strain>
    </source>
</reference>
<evidence type="ECO:0000256" key="2">
    <source>
        <dbReference type="SAM" id="Phobius"/>
    </source>
</evidence>
<dbReference type="KEGG" id="gak:X907_1933"/>
<keyword evidence="2" id="KW-0472">Membrane</keyword>
<evidence type="ECO:0000259" key="3">
    <source>
        <dbReference type="Pfam" id="PF01551"/>
    </source>
</evidence>
<keyword evidence="2" id="KW-0812">Transmembrane</keyword>
<organism evidence="5 6">
    <name type="scientific">Glycocaulis alkaliphilus</name>
    <dbReference type="NCBI Taxonomy" id="1434191"/>
    <lineage>
        <taxon>Bacteria</taxon>
        <taxon>Pseudomonadati</taxon>
        <taxon>Pseudomonadota</taxon>
        <taxon>Alphaproteobacteria</taxon>
        <taxon>Maricaulales</taxon>
        <taxon>Maricaulaceae</taxon>
        <taxon>Glycocaulis</taxon>
    </lineage>
</organism>
<accession>A0A3T0EBB0</accession>
<dbReference type="Pfam" id="PF01551">
    <property type="entry name" value="Peptidase_M23"/>
    <property type="match status" value="1"/>
</dbReference>
<name>A0A3T0EBB0_9PROT</name>
<dbReference type="CDD" id="cd12797">
    <property type="entry name" value="M23_peptidase"/>
    <property type="match status" value="1"/>
</dbReference>
<sequence>MHPIAWNWLKTVTLLCECFVFEAGFQRKTGRERMVKRLLAGPWELIKQRFPDRQIYHRSDGHVRYFAVTTEMQVGALAAACGLAIWLTISTVNMILESRTEMIRSARFNETITAYQAQLEEARAAEAAAIAFLESRSDAFDRTAGEFQVRHDTVRRLLDFAEDLQIGERQLSPSLDNGRILMAASTAEAAPRESLIRTVAHSGDGSPAEERVAGLMTDQEDALAQAEESAESRLENLRAVLRLTGLRLEEVVREGRSGDGGTGGPFVALDNAALMGEGLDLSDPFNARVARIASRLVELEELERALSATPLNLPVSGPYRDTSPYGSRIDPFTRRPAFHTGRDFAGARGTPITAGAAGSVVYAGWRSGYGRTVEIDHGYGFRTRYAHLHTIDVRRGDVVEAGQRLGGMGTTGRSTATHLHYEVWFRGNHLDPERFLRAGHYVQ</sequence>
<evidence type="ECO:0000256" key="1">
    <source>
        <dbReference type="ARBA" id="ARBA00022729"/>
    </source>
</evidence>
<feature type="domain" description="M23ase beta-sheet core" evidence="3">
    <location>
        <begin position="338"/>
        <end position="432"/>
    </location>
</feature>
<dbReference type="InterPro" id="IPR011055">
    <property type="entry name" value="Dup_hybrid_motif"/>
</dbReference>
<keyword evidence="1" id="KW-0732">Signal</keyword>
<gene>
    <name evidence="5" type="ORF">X907_1933</name>
</gene>
<keyword evidence="6" id="KW-1185">Reference proteome</keyword>
<evidence type="ECO:0000313" key="6">
    <source>
        <dbReference type="Proteomes" id="UP000286954"/>
    </source>
</evidence>
<proteinExistence type="predicted"/>
<feature type="transmembrane region" description="Helical" evidence="2">
    <location>
        <begin position="74"/>
        <end position="96"/>
    </location>
</feature>
<keyword evidence="2" id="KW-1133">Transmembrane helix</keyword>
<dbReference type="AlphaFoldDB" id="A0A3T0EBB0"/>
<evidence type="ECO:0000259" key="4">
    <source>
        <dbReference type="Pfam" id="PF19353"/>
    </source>
</evidence>
<dbReference type="SUPFAM" id="SSF51261">
    <property type="entry name" value="Duplicated hybrid motif"/>
    <property type="match status" value="1"/>
</dbReference>
<dbReference type="Proteomes" id="UP000286954">
    <property type="component" value="Chromosome"/>
</dbReference>
<dbReference type="InterPro" id="IPR016047">
    <property type="entry name" value="M23ase_b-sheet_dom"/>
</dbReference>
<dbReference type="Pfam" id="PF19353">
    <property type="entry name" value="DUF5930"/>
    <property type="match status" value="1"/>
</dbReference>
<dbReference type="InterPro" id="IPR045974">
    <property type="entry name" value="DUF5930"/>
</dbReference>